<gene>
    <name evidence="1" type="ORF">COHAPHLL_00374</name>
</gene>
<sequence length="94" mass="10851">MSLIGKIKEFLFPTITPPAIGDKFRQIEKNWVDVDRDSTIIVITNVSKDGRYIKYEFTQIEGKPVAVTHVGRTSSSVSYEFPTHQLYRLFEKVE</sequence>
<proteinExistence type="predicted"/>
<evidence type="ECO:0000313" key="2">
    <source>
        <dbReference type="Proteomes" id="UP000502092"/>
    </source>
</evidence>
<reference evidence="1 2" key="1">
    <citation type="submission" date="2020-03" db="EMBL/GenBank/DDBJ databases">
        <authorList>
            <person name="Ni P."/>
            <person name="Yin Y."/>
        </authorList>
    </citation>
    <scope>NUCLEOTIDE SEQUENCE [LARGE SCALE GENOMIC DNA]</scope>
</reference>
<name>A0A6H0XA87_9CAUD</name>
<organism evidence="1 2">
    <name type="scientific">Vibrio phage V09</name>
    <dbReference type="NCBI Taxonomy" id="2724327"/>
    <lineage>
        <taxon>Viruses</taxon>
        <taxon>Duplodnaviria</taxon>
        <taxon>Heunggongvirae</taxon>
        <taxon>Uroviricota</taxon>
        <taxon>Caudoviricetes</taxon>
        <taxon>Pantevenvirales</taxon>
        <taxon>Straboviridae</taxon>
        <taxon>Schizotequatrovirus</taxon>
        <taxon>Schizotequatrovirus KVP40</taxon>
    </lineage>
</organism>
<dbReference type="EMBL" id="MT135026">
    <property type="protein sequence ID" value="QIW91210.1"/>
    <property type="molecule type" value="Genomic_DNA"/>
</dbReference>
<accession>A0A6H0XA87</accession>
<protein>
    <submittedName>
        <fullName evidence="1">Uncharacterized protein</fullName>
    </submittedName>
</protein>
<dbReference type="Proteomes" id="UP000502092">
    <property type="component" value="Segment"/>
</dbReference>
<evidence type="ECO:0000313" key="1">
    <source>
        <dbReference type="EMBL" id="QIW91210.1"/>
    </source>
</evidence>